<keyword evidence="5 14" id="KW-0812">Transmembrane</keyword>
<proteinExistence type="inferred from homology"/>
<keyword evidence="12" id="KW-0539">Nucleus</keyword>
<dbReference type="GO" id="GO:0031965">
    <property type="term" value="C:nuclear membrane"/>
    <property type="evidence" value="ECO:0007669"/>
    <property type="project" value="UniProtKB-SubCell"/>
</dbReference>
<evidence type="ECO:0000256" key="11">
    <source>
        <dbReference type="ARBA" id="ARBA00023136"/>
    </source>
</evidence>
<sequence length="612" mass="70972">MPYPSNYQKDLSSLNQNFASYSKIYLTIFNKLFVKAIIIQTISVIIIFQLLNSIGSINNLSSKISNHIFFNQSLHIKQDIRSNLLLQILSITSKENLLYLLLYIFSCMTTLFLYLKINNNKLINSPFVYPEGPFSSPQVNETFFFVLIFGIINGLYYGIKQTLYSLNTINFPVIERTNFFALKSKLPIIFKKGVIYSFKSTISTVIFYFITGDKIYAIINKILELVFKLIKRSFGRIDLFQFHFLKELFIGAVLAFMLLELNHYIFQVLLTQPIYVCLDDSNPARCLISGLCEEKSPLIQYYAFLELFRIVKYNKPYRELFINDIDSKPNVWSVMSNECIKKIKGLSEKLTKHLKEKEQNELNSIKTKKNISKEKKSIIKEIIEFLSPLPEKPQVLKPANSNILQATGHTVEAPNILLRNNLLRNRNSNNTFASIMNTNKNESIKKQTPVEPTPLPIEEKYFNVLCTKIKSVLLKFKLGRILLTNSFERQIDIILNDITLEILSIKILGSFLVASLTEDKYGIIQRDIQQILECLLQCLLDVETFIKNPPVGLSPEEIIKYNKDMPIKLEIIISTLQSIIYQIVIRFYDSLDNFSFSNKYLQKLQRFIDFKE</sequence>
<comment type="similarity">
    <text evidence="3">Belongs to the NDC1 family.</text>
</comment>
<feature type="transmembrane region" description="Helical" evidence="14">
    <location>
        <begin position="142"/>
        <end position="159"/>
    </location>
</feature>
<keyword evidence="11 14" id="KW-0472">Membrane</keyword>
<keyword evidence="16" id="KW-1185">Reference proteome</keyword>
<organism evidence="15 16">
    <name type="scientific">Neocallimastix californiae</name>
    <dbReference type="NCBI Taxonomy" id="1754190"/>
    <lineage>
        <taxon>Eukaryota</taxon>
        <taxon>Fungi</taxon>
        <taxon>Fungi incertae sedis</taxon>
        <taxon>Chytridiomycota</taxon>
        <taxon>Chytridiomycota incertae sedis</taxon>
        <taxon>Neocallimastigomycetes</taxon>
        <taxon>Neocallimastigales</taxon>
        <taxon>Neocallimastigaceae</taxon>
        <taxon>Neocallimastix</taxon>
    </lineage>
</organism>
<dbReference type="GO" id="GO:0030674">
    <property type="term" value="F:protein-macromolecule adaptor activity"/>
    <property type="evidence" value="ECO:0007669"/>
    <property type="project" value="TreeGrafter"/>
</dbReference>
<evidence type="ECO:0000256" key="14">
    <source>
        <dbReference type="SAM" id="Phobius"/>
    </source>
</evidence>
<dbReference type="Pfam" id="PF09531">
    <property type="entry name" value="Ndc1_Nup"/>
    <property type="match status" value="1"/>
</dbReference>
<dbReference type="GO" id="GO:0006999">
    <property type="term" value="P:nuclear pore organization"/>
    <property type="evidence" value="ECO:0007669"/>
    <property type="project" value="TreeGrafter"/>
</dbReference>
<evidence type="ECO:0000256" key="3">
    <source>
        <dbReference type="ARBA" id="ARBA00005760"/>
    </source>
</evidence>
<reference evidence="15 16" key="1">
    <citation type="submission" date="2016-08" db="EMBL/GenBank/DDBJ databases">
        <title>A Parts List for Fungal Cellulosomes Revealed by Comparative Genomics.</title>
        <authorList>
            <consortium name="DOE Joint Genome Institute"/>
            <person name="Haitjema C.H."/>
            <person name="Gilmore S.P."/>
            <person name="Henske J.K."/>
            <person name="Solomon K.V."/>
            <person name="De Groot R."/>
            <person name="Kuo A."/>
            <person name="Mondo S.J."/>
            <person name="Salamov A.A."/>
            <person name="Labutti K."/>
            <person name="Zhao Z."/>
            <person name="Chiniquy J."/>
            <person name="Barry K."/>
            <person name="Brewer H.M."/>
            <person name="Purvine S.O."/>
            <person name="Wright A.T."/>
            <person name="Boxma B."/>
            <person name="Van Alen T."/>
            <person name="Hackstein J.H."/>
            <person name="Baker S.E."/>
            <person name="Grigoriev I.V."/>
            <person name="O'Malley M.A."/>
        </authorList>
    </citation>
    <scope>NUCLEOTIDE SEQUENCE [LARGE SCALE GENOMIC DNA]</scope>
    <source>
        <strain evidence="15 16">G1</strain>
    </source>
</reference>
<evidence type="ECO:0000313" key="15">
    <source>
        <dbReference type="EMBL" id="ORY76809.1"/>
    </source>
</evidence>
<keyword evidence="10" id="KW-0906">Nuclear pore complex</keyword>
<name>A0A1Y2EYY5_9FUNG</name>
<dbReference type="PANTHER" id="PTHR13269:SF6">
    <property type="entry name" value="NUCLEOPORIN NDC1"/>
    <property type="match status" value="1"/>
</dbReference>
<evidence type="ECO:0000256" key="13">
    <source>
        <dbReference type="SAM" id="Coils"/>
    </source>
</evidence>
<dbReference type="EMBL" id="MCOG01000021">
    <property type="protein sequence ID" value="ORY76809.1"/>
    <property type="molecule type" value="Genomic_DNA"/>
</dbReference>
<dbReference type="InterPro" id="IPR019049">
    <property type="entry name" value="Nucleoporin_prot_Ndc1/Nup"/>
</dbReference>
<evidence type="ECO:0000313" key="16">
    <source>
        <dbReference type="Proteomes" id="UP000193920"/>
    </source>
</evidence>
<dbReference type="STRING" id="1754190.A0A1Y2EYY5"/>
<evidence type="ECO:0000256" key="8">
    <source>
        <dbReference type="ARBA" id="ARBA00022989"/>
    </source>
</evidence>
<protein>
    <recommendedName>
        <fullName evidence="17">Nucleoporin NDC1</fullName>
    </recommendedName>
</protein>
<evidence type="ECO:0000256" key="10">
    <source>
        <dbReference type="ARBA" id="ARBA00023132"/>
    </source>
</evidence>
<dbReference type="Proteomes" id="UP000193920">
    <property type="component" value="Unassembled WGS sequence"/>
</dbReference>
<evidence type="ECO:0000256" key="7">
    <source>
        <dbReference type="ARBA" id="ARBA00022927"/>
    </source>
</evidence>
<dbReference type="GO" id="GO:0005816">
    <property type="term" value="C:spindle pole body"/>
    <property type="evidence" value="ECO:0007669"/>
    <property type="project" value="TreeGrafter"/>
</dbReference>
<dbReference type="OrthoDB" id="67850at2759"/>
<keyword evidence="4" id="KW-0813">Transport</keyword>
<feature type="transmembrane region" description="Helical" evidence="14">
    <location>
        <begin position="32"/>
        <end position="51"/>
    </location>
</feature>
<dbReference type="GO" id="GO:0070762">
    <property type="term" value="C:nuclear pore transmembrane ring"/>
    <property type="evidence" value="ECO:0007669"/>
    <property type="project" value="TreeGrafter"/>
</dbReference>
<keyword evidence="9" id="KW-0811">Translocation</keyword>
<keyword evidence="8 14" id="KW-1133">Transmembrane helix</keyword>
<comment type="caution">
    <text evidence="15">The sequence shown here is derived from an EMBL/GenBank/DDBJ whole genome shotgun (WGS) entry which is preliminary data.</text>
</comment>
<feature type="transmembrane region" description="Helical" evidence="14">
    <location>
        <begin position="97"/>
        <end position="115"/>
    </location>
</feature>
<evidence type="ECO:0000256" key="1">
    <source>
        <dbReference type="ARBA" id="ARBA00004232"/>
    </source>
</evidence>
<evidence type="ECO:0000256" key="9">
    <source>
        <dbReference type="ARBA" id="ARBA00023010"/>
    </source>
</evidence>
<dbReference type="AlphaFoldDB" id="A0A1Y2EYY5"/>
<dbReference type="GO" id="GO:0051028">
    <property type="term" value="P:mRNA transport"/>
    <property type="evidence" value="ECO:0007669"/>
    <property type="project" value="UniProtKB-KW"/>
</dbReference>
<evidence type="ECO:0008006" key="17">
    <source>
        <dbReference type="Google" id="ProtNLM"/>
    </source>
</evidence>
<accession>A0A1Y2EYY5</accession>
<evidence type="ECO:0000256" key="6">
    <source>
        <dbReference type="ARBA" id="ARBA00022816"/>
    </source>
</evidence>
<comment type="subcellular location">
    <subcellularLocation>
        <location evidence="1">Nucleus membrane</location>
        <topology evidence="1">Multi-pass membrane protein</topology>
    </subcellularLocation>
    <subcellularLocation>
        <location evidence="2">Nucleus</location>
        <location evidence="2">Nuclear pore complex</location>
    </subcellularLocation>
</comment>
<evidence type="ECO:0000256" key="2">
    <source>
        <dbReference type="ARBA" id="ARBA00004567"/>
    </source>
</evidence>
<evidence type="ECO:0000256" key="4">
    <source>
        <dbReference type="ARBA" id="ARBA00022448"/>
    </source>
</evidence>
<evidence type="ECO:0000256" key="5">
    <source>
        <dbReference type="ARBA" id="ARBA00022692"/>
    </source>
</evidence>
<dbReference type="PANTHER" id="PTHR13269">
    <property type="entry name" value="NUCLEOPORIN NDC1"/>
    <property type="match status" value="1"/>
</dbReference>
<dbReference type="GO" id="GO:0015031">
    <property type="term" value="P:protein transport"/>
    <property type="evidence" value="ECO:0007669"/>
    <property type="project" value="UniProtKB-KW"/>
</dbReference>
<evidence type="ECO:0000256" key="12">
    <source>
        <dbReference type="ARBA" id="ARBA00023242"/>
    </source>
</evidence>
<keyword evidence="6" id="KW-0509">mRNA transport</keyword>
<feature type="coiled-coil region" evidence="13">
    <location>
        <begin position="340"/>
        <end position="375"/>
    </location>
</feature>
<keyword evidence="7" id="KW-0653">Protein transport</keyword>
<gene>
    <name evidence="15" type="ORF">LY90DRAFT_665528</name>
</gene>
<keyword evidence="13" id="KW-0175">Coiled coil</keyword>